<dbReference type="EMBL" id="JAUTXU010000464">
    <property type="protein sequence ID" value="KAK3680371.1"/>
    <property type="molecule type" value="Genomic_DNA"/>
</dbReference>
<protein>
    <submittedName>
        <fullName evidence="1">Uncharacterized protein</fullName>
    </submittedName>
</protein>
<evidence type="ECO:0000313" key="2">
    <source>
        <dbReference type="Proteomes" id="UP001281147"/>
    </source>
</evidence>
<sequence>MRLERLKPASPVRAQNQINNDCSIAARVFPVSELLGLILKYLEFDDLLKMYQTSHTTRDIIDDSPKALRKLYLEPDDSKTTFSSPFTGTKETLLGLSVKASALYHPVPSKGLRMRMDTQYDPANSIWRKMLICQPPIKAMEARLMLQEIHSPRSTRILYFHRDEWEEISSQTGITLGILDQWVERKAEENRLSSSNDTIETYVVEFRGTLAGMLPYKQEQKGSTISKEEQEGFIMILIGMHIAAVTIFAICQL</sequence>
<keyword evidence="2" id="KW-1185">Reference proteome</keyword>
<dbReference type="Proteomes" id="UP001281147">
    <property type="component" value="Unassembled WGS sequence"/>
</dbReference>
<name>A0ACC3MBY6_9PEZI</name>
<reference evidence="1" key="1">
    <citation type="submission" date="2023-07" db="EMBL/GenBank/DDBJ databases">
        <title>Black Yeasts Isolated from many extreme environments.</title>
        <authorList>
            <person name="Coleine C."/>
            <person name="Stajich J.E."/>
            <person name="Selbmann L."/>
        </authorList>
    </citation>
    <scope>NUCLEOTIDE SEQUENCE</scope>
    <source>
        <strain evidence="1">CCFEE 5714</strain>
    </source>
</reference>
<evidence type="ECO:0000313" key="1">
    <source>
        <dbReference type="EMBL" id="KAK3680371.1"/>
    </source>
</evidence>
<gene>
    <name evidence="1" type="ORF">LTR37_021281</name>
</gene>
<accession>A0ACC3MBY6</accession>
<organism evidence="1 2">
    <name type="scientific">Vermiconidia calcicola</name>
    <dbReference type="NCBI Taxonomy" id="1690605"/>
    <lineage>
        <taxon>Eukaryota</taxon>
        <taxon>Fungi</taxon>
        <taxon>Dikarya</taxon>
        <taxon>Ascomycota</taxon>
        <taxon>Pezizomycotina</taxon>
        <taxon>Dothideomycetes</taxon>
        <taxon>Dothideomycetidae</taxon>
        <taxon>Mycosphaerellales</taxon>
        <taxon>Extremaceae</taxon>
        <taxon>Vermiconidia</taxon>
    </lineage>
</organism>
<proteinExistence type="predicted"/>
<comment type="caution">
    <text evidence="1">The sequence shown here is derived from an EMBL/GenBank/DDBJ whole genome shotgun (WGS) entry which is preliminary data.</text>
</comment>